<name>A0A1H6FHF1_9GAMM</name>
<gene>
    <name evidence="2" type="ORF">MBHS_04316</name>
</gene>
<feature type="region of interest" description="Disordered" evidence="1">
    <location>
        <begin position="88"/>
        <end position="114"/>
    </location>
</feature>
<dbReference type="AlphaFoldDB" id="A0A1H6FHF1"/>
<evidence type="ECO:0008006" key="4">
    <source>
        <dbReference type="Google" id="ProtNLM"/>
    </source>
</evidence>
<evidence type="ECO:0000313" key="3">
    <source>
        <dbReference type="Proteomes" id="UP000236724"/>
    </source>
</evidence>
<dbReference type="InterPro" id="IPR021857">
    <property type="entry name" value="DUF3467"/>
</dbReference>
<dbReference type="RefSeq" id="WP_103921966.1">
    <property type="nucleotide sequence ID" value="NZ_FMSV02000549.1"/>
</dbReference>
<accession>A0A1H6FHF1</accession>
<evidence type="ECO:0000256" key="1">
    <source>
        <dbReference type="SAM" id="MobiDB-lite"/>
    </source>
</evidence>
<proteinExistence type="predicted"/>
<dbReference type="EMBL" id="FMSV02000549">
    <property type="protein sequence ID" value="SEH08424.1"/>
    <property type="molecule type" value="Genomic_DNA"/>
</dbReference>
<organism evidence="2 3">
    <name type="scientific">Candidatus Venteria ishoeyi</name>
    <dbReference type="NCBI Taxonomy" id="1899563"/>
    <lineage>
        <taxon>Bacteria</taxon>
        <taxon>Pseudomonadati</taxon>
        <taxon>Pseudomonadota</taxon>
        <taxon>Gammaproteobacteria</taxon>
        <taxon>Thiotrichales</taxon>
        <taxon>Thiotrichaceae</taxon>
        <taxon>Venteria</taxon>
    </lineage>
</organism>
<evidence type="ECO:0000313" key="2">
    <source>
        <dbReference type="EMBL" id="SEH08424.1"/>
    </source>
</evidence>
<keyword evidence="3" id="KW-1185">Reference proteome</keyword>
<dbReference type="Pfam" id="PF11950">
    <property type="entry name" value="DUF3467"/>
    <property type="match status" value="1"/>
</dbReference>
<feature type="compositionally biased region" description="Low complexity" evidence="1">
    <location>
        <begin position="88"/>
        <end position="100"/>
    </location>
</feature>
<dbReference type="Proteomes" id="UP000236724">
    <property type="component" value="Unassembled WGS sequence"/>
</dbReference>
<dbReference type="OrthoDB" id="5625721at2"/>
<reference evidence="2 3" key="1">
    <citation type="submission" date="2016-10" db="EMBL/GenBank/DDBJ databases">
        <authorList>
            <person name="de Groot N.N."/>
        </authorList>
    </citation>
    <scope>NUCLEOTIDE SEQUENCE [LARGE SCALE GENOMIC DNA]</scope>
    <source>
        <strain evidence="2">MBHS1</strain>
    </source>
</reference>
<protein>
    <recommendedName>
        <fullName evidence="4">DUF3467 domain-containing protein</fullName>
    </recommendedName>
</protein>
<sequence>MSNTKKETQTAAPQQQSLRVRYEETQARHASQVLLNVSEDEMVLNFSSGMMPDPNTGEAHLPIHTRIAMSRLNAQKLAALLNQALAQKNPPAATPATATAKLPEIDDSEKSSKK</sequence>